<evidence type="ECO:0000256" key="4">
    <source>
        <dbReference type="ARBA" id="ARBA00022741"/>
    </source>
</evidence>
<comment type="catalytic activity">
    <reaction evidence="7">
        <text>L-threonyl-[protein] + ATP = O-phospho-L-threonyl-[protein] + ADP + H(+)</text>
        <dbReference type="Rhea" id="RHEA:46608"/>
        <dbReference type="Rhea" id="RHEA-COMP:11060"/>
        <dbReference type="Rhea" id="RHEA-COMP:11605"/>
        <dbReference type="ChEBI" id="CHEBI:15378"/>
        <dbReference type="ChEBI" id="CHEBI:30013"/>
        <dbReference type="ChEBI" id="CHEBI:30616"/>
        <dbReference type="ChEBI" id="CHEBI:61977"/>
        <dbReference type="ChEBI" id="CHEBI:456216"/>
        <dbReference type="EC" id="2.7.11.1"/>
    </reaction>
</comment>
<evidence type="ECO:0000256" key="9">
    <source>
        <dbReference type="SAM" id="MobiDB-lite"/>
    </source>
</evidence>
<feature type="region of interest" description="Disordered" evidence="9">
    <location>
        <begin position="406"/>
        <end position="431"/>
    </location>
</feature>
<keyword evidence="5" id="KW-0418">Kinase</keyword>
<evidence type="ECO:0000256" key="8">
    <source>
        <dbReference type="ARBA" id="ARBA00048679"/>
    </source>
</evidence>
<evidence type="ECO:0000256" key="1">
    <source>
        <dbReference type="ARBA" id="ARBA00012513"/>
    </source>
</evidence>
<reference evidence="11" key="1">
    <citation type="journal article" date="2022" name="bioRxiv">
        <title>Genomics of Preaxostyla Flagellates Illuminates Evolutionary Transitions and the Path Towards Mitochondrial Loss.</title>
        <authorList>
            <person name="Novak L.V.F."/>
            <person name="Treitli S.C."/>
            <person name="Pyrih J."/>
            <person name="Halakuc P."/>
            <person name="Pipaliya S.V."/>
            <person name="Vacek V."/>
            <person name="Brzon O."/>
            <person name="Soukal P."/>
            <person name="Eme L."/>
            <person name="Dacks J.B."/>
            <person name="Karnkowska A."/>
            <person name="Elias M."/>
            <person name="Hampl V."/>
        </authorList>
    </citation>
    <scope>NUCLEOTIDE SEQUENCE</scope>
    <source>
        <strain evidence="11">RCP-MX</strain>
    </source>
</reference>
<dbReference type="EC" id="2.7.11.1" evidence="1"/>
<proteinExistence type="predicted"/>
<dbReference type="EMBL" id="JAPMOS010000078">
    <property type="protein sequence ID" value="KAJ4456216.1"/>
    <property type="molecule type" value="Genomic_DNA"/>
</dbReference>
<sequence length="622" mass="65238">MHGNSIGDHYLHLPDPATGYSPSRIGSSDLGDTFQCLDTRTQTVVALKVLRDTVVPPPPPRHPNIMPLLEDPFSVTLTPAPGPPRVCLVTPFCEAGNLADVIRRGTSHEARRQYLSEIIAALAFLHEIPVLHRNLCLTNVLIQSDPCNPFGHAMLSDLYPRPAAPTVTTAPELPTTGHTRTTDIYAMGAIVYCLFSGQSVLYQSPPALDTLEDLYGREGLPERLCTLLARMCAHDPNDRPGAARVHEAVQAVVPDGGPDPGEDGGEIGAREEDQQEAMVAVSRGGVDESDGDGEEPDDAADVDSRLRGLLRLPQNPGHLLTSSEVLQWRLTRPIQTMSPDPAAVSCLAQLLSHRVVTQDPALAGPLLETVRVLARNRQNLVAFGRAGAWQAIARLWDRHPSLRQASSAGIGHAGGISTDNPAPHASITPDLGAGRWANQQQQQQQQQHDPVATPVLRRHTGVPSTSTMANAGGPSTGVPSTPPPGGVPSTGVPSTPPPVGVPSTPPPVGVPSTMITLGVPSIGVPSTMITLGVPSTPPSPVGVPSTTTIINPPDLTALPPDAYASPALLVRLIGTPSLPPALLCQAARRAGHDHHGPVACGHGRDVCQGRAGPGRSQGTGND</sequence>
<feature type="region of interest" description="Disordered" evidence="9">
    <location>
        <begin position="461"/>
        <end position="502"/>
    </location>
</feature>
<keyword evidence="4" id="KW-0547">Nucleotide-binding</keyword>
<dbReference type="PANTHER" id="PTHR43671:SF98">
    <property type="entry name" value="SERINE_THREONINE-PROTEIN KINASE NEK11"/>
    <property type="match status" value="1"/>
</dbReference>
<gene>
    <name evidence="11" type="ORF">PAPYR_8658</name>
</gene>
<keyword evidence="2" id="KW-0723">Serine/threonine-protein kinase</keyword>
<feature type="compositionally biased region" description="Acidic residues" evidence="9">
    <location>
        <begin position="287"/>
        <end position="300"/>
    </location>
</feature>
<dbReference type="CDD" id="cd00180">
    <property type="entry name" value="PKc"/>
    <property type="match status" value="1"/>
</dbReference>
<evidence type="ECO:0000256" key="5">
    <source>
        <dbReference type="ARBA" id="ARBA00022777"/>
    </source>
</evidence>
<evidence type="ECO:0000313" key="11">
    <source>
        <dbReference type="EMBL" id="KAJ4456216.1"/>
    </source>
</evidence>
<keyword evidence="3" id="KW-0808">Transferase</keyword>
<comment type="catalytic activity">
    <reaction evidence="8">
        <text>L-seryl-[protein] + ATP = O-phospho-L-seryl-[protein] + ADP + H(+)</text>
        <dbReference type="Rhea" id="RHEA:17989"/>
        <dbReference type="Rhea" id="RHEA-COMP:9863"/>
        <dbReference type="Rhea" id="RHEA-COMP:11604"/>
        <dbReference type="ChEBI" id="CHEBI:15378"/>
        <dbReference type="ChEBI" id="CHEBI:29999"/>
        <dbReference type="ChEBI" id="CHEBI:30616"/>
        <dbReference type="ChEBI" id="CHEBI:83421"/>
        <dbReference type="ChEBI" id="CHEBI:456216"/>
        <dbReference type="EC" id="2.7.11.1"/>
    </reaction>
</comment>
<keyword evidence="12" id="KW-1185">Reference proteome</keyword>
<dbReference type="InterPro" id="IPR000719">
    <property type="entry name" value="Prot_kinase_dom"/>
</dbReference>
<evidence type="ECO:0000256" key="2">
    <source>
        <dbReference type="ARBA" id="ARBA00022527"/>
    </source>
</evidence>
<evidence type="ECO:0000259" key="10">
    <source>
        <dbReference type="PROSITE" id="PS50011"/>
    </source>
</evidence>
<feature type="region of interest" description="Disordered" evidence="9">
    <location>
        <begin position="603"/>
        <end position="622"/>
    </location>
</feature>
<dbReference type="Proteomes" id="UP001141327">
    <property type="component" value="Unassembled WGS sequence"/>
</dbReference>
<keyword evidence="6" id="KW-0067">ATP-binding</keyword>
<name>A0ABQ8UCP5_9EUKA</name>
<feature type="region of interest" description="Disordered" evidence="9">
    <location>
        <begin position="251"/>
        <end position="300"/>
    </location>
</feature>
<dbReference type="PROSITE" id="PS50011">
    <property type="entry name" value="PROTEIN_KINASE_DOM"/>
    <property type="match status" value="1"/>
</dbReference>
<dbReference type="InterPro" id="IPR011009">
    <property type="entry name" value="Kinase-like_dom_sf"/>
</dbReference>
<accession>A0ABQ8UCP5</accession>
<evidence type="ECO:0000256" key="3">
    <source>
        <dbReference type="ARBA" id="ARBA00022679"/>
    </source>
</evidence>
<organism evidence="11 12">
    <name type="scientific">Paratrimastix pyriformis</name>
    <dbReference type="NCBI Taxonomy" id="342808"/>
    <lineage>
        <taxon>Eukaryota</taxon>
        <taxon>Metamonada</taxon>
        <taxon>Preaxostyla</taxon>
        <taxon>Paratrimastigidae</taxon>
        <taxon>Paratrimastix</taxon>
    </lineage>
</organism>
<feature type="domain" description="Protein kinase" evidence="10">
    <location>
        <begin position="19"/>
        <end position="249"/>
    </location>
</feature>
<dbReference type="Pfam" id="PF00069">
    <property type="entry name" value="Pkinase"/>
    <property type="match status" value="1"/>
</dbReference>
<evidence type="ECO:0000256" key="7">
    <source>
        <dbReference type="ARBA" id="ARBA00047899"/>
    </source>
</evidence>
<comment type="caution">
    <text evidence="11">The sequence shown here is derived from an EMBL/GenBank/DDBJ whole genome shotgun (WGS) entry which is preliminary data.</text>
</comment>
<dbReference type="InterPro" id="IPR050660">
    <property type="entry name" value="NEK_Ser/Thr_kinase"/>
</dbReference>
<dbReference type="Gene3D" id="1.10.510.10">
    <property type="entry name" value="Transferase(Phosphotransferase) domain 1"/>
    <property type="match status" value="1"/>
</dbReference>
<dbReference type="SUPFAM" id="SSF56112">
    <property type="entry name" value="Protein kinase-like (PK-like)"/>
    <property type="match status" value="1"/>
</dbReference>
<feature type="compositionally biased region" description="Gly residues" evidence="9">
    <location>
        <begin position="611"/>
        <end position="622"/>
    </location>
</feature>
<evidence type="ECO:0000313" key="12">
    <source>
        <dbReference type="Proteomes" id="UP001141327"/>
    </source>
</evidence>
<evidence type="ECO:0000256" key="6">
    <source>
        <dbReference type="ARBA" id="ARBA00022840"/>
    </source>
</evidence>
<protein>
    <recommendedName>
        <fullName evidence="1">non-specific serine/threonine protein kinase</fullName>
        <ecNumber evidence="1">2.7.11.1</ecNumber>
    </recommendedName>
</protein>
<dbReference type="PANTHER" id="PTHR43671">
    <property type="entry name" value="SERINE/THREONINE-PROTEIN KINASE NEK"/>
    <property type="match status" value="1"/>
</dbReference>